<name>A0A2V1GNR3_9GAMM</name>
<dbReference type="SUPFAM" id="SSF52091">
    <property type="entry name" value="SpoIIaa-like"/>
    <property type="match status" value="1"/>
</dbReference>
<dbReference type="InterPro" id="IPR014557">
    <property type="entry name" value="UCP029548_STAS-type"/>
</dbReference>
<accession>A0A2V1GNR3</accession>
<dbReference type="PROSITE" id="PS50801">
    <property type="entry name" value="STAS"/>
    <property type="match status" value="1"/>
</dbReference>
<dbReference type="Pfam" id="PF01740">
    <property type="entry name" value="STAS"/>
    <property type="match status" value="1"/>
</dbReference>
<dbReference type="InterPro" id="IPR036513">
    <property type="entry name" value="STAS_dom_sf"/>
</dbReference>
<evidence type="ECO:0000313" key="2">
    <source>
        <dbReference type="EMBL" id="PVZ64312.1"/>
    </source>
</evidence>
<reference evidence="2 3" key="1">
    <citation type="submission" date="2018-04" db="EMBL/GenBank/DDBJ databases">
        <title>Thalassorhabdus spongiae gen. nov., sp. nov., isolated from a marine sponge in South-West Iceland.</title>
        <authorList>
            <person name="Knobloch S."/>
            <person name="Daussin A."/>
            <person name="Johannsson R."/>
            <person name="Marteinsson V.T."/>
        </authorList>
    </citation>
    <scope>NUCLEOTIDE SEQUENCE [LARGE SCALE GENOMIC DNA]</scope>
    <source>
        <strain evidence="2 3">Hp12</strain>
    </source>
</reference>
<dbReference type="CDD" id="cd07043">
    <property type="entry name" value="STAS_anti-anti-sigma_factors"/>
    <property type="match status" value="1"/>
</dbReference>
<dbReference type="InterPro" id="IPR002645">
    <property type="entry name" value="STAS_dom"/>
</dbReference>
<comment type="caution">
    <text evidence="2">The sequence shown here is derived from an EMBL/GenBank/DDBJ whole genome shotgun (WGS) entry which is preliminary data.</text>
</comment>
<sequence>MHTGQVLHTEQKGLCIIKFVGEIRFNLCSALDILVRQLFEQRPCEGVLVDLREADFLDSTALGLLAKITIASKKYNKPVPTLISPQPDINRVLQSLGFEKVFRVLETTDITPEALSDLYPIDEDPQQMGKRVLEAHQALMELNQQNAEVFADVVELLEKETR</sequence>
<gene>
    <name evidence="2" type="ORF">DC094_19805</name>
</gene>
<dbReference type="PANTHER" id="PTHR33495:SF2">
    <property type="entry name" value="ANTI-SIGMA FACTOR ANTAGONIST TM_1081-RELATED"/>
    <property type="match status" value="1"/>
</dbReference>
<evidence type="ECO:0000313" key="3">
    <source>
        <dbReference type="Proteomes" id="UP000244906"/>
    </source>
</evidence>
<evidence type="ECO:0000259" key="1">
    <source>
        <dbReference type="PROSITE" id="PS50801"/>
    </source>
</evidence>
<dbReference type="GO" id="GO:0043856">
    <property type="term" value="F:anti-sigma factor antagonist activity"/>
    <property type="evidence" value="ECO:0007669"/>
    <property type="project" value="TreeGrafter"/>
</dbReference>
<dbReference type="Proteomes" id="UP000244906">
    <property type="component" value="Unassembled WGS sequence"/>
</dbReference>
<protein>
    <submittedName>
        <fullName evidence="2">Anti-anti-sigma factor</fullName>
    </submittedName>
</protein>
<keyword evidence="3" id="KW-1185">Reference proteome</keyword>
<organism evidence="2 3">
    <name type="scientific">Pelagibaculum spongiae</name>
    <dbReference type="NCBI Taxonomy" id="2080658"/>
    <lineage>
        <taxon>Bacteria</taxon>
        <taxon>Pseudomonadati</taxon>
        <taxon>Pseudomonadota</taxon>
        <taxon>Gammaproteobacteria</taxon>
        <taxon>Oceanospirillales</taxon>
        <taxon>Pelagibaculum</taxon>
    </lineage>
</organism>
<dbReference type="OrthoDB" id="8685730at2"/>
<proteinExistence type="predicted"/>
<dbReference type="PANTHER" id="PTHR33495">
    <property type="entry name" value="ANTI-SIGMA FACTOR ANTAGONIST TM_1081-RELATED-RELATED"/>
    <property type="match status" value="1"/>
</dbReference>
<dbReference type="EMBL" id="QDDL01000013">
    <property type="protein sequence ID" value="PVZ64312.1"/>
    <property type="molecule type" value="Genomic_DNA"/>
</dbReference>
<dbReference type="RefSeq" id="WP_116688863.1">
    <property type="nucleotide sequence ID" value="NZ_CAWNYD010000013.1"/>
</dbReference>
<dbReference type="AlphaFoldDB" id="A0A2V1GNR3"/>
<dbReference type="PIRSF" id="PIRSF029548">
    <property type="entry name" value="UCP029548"/>
    <property type="match status" value="1"/>
</dbReference>
<dbReference type="Gene3D" id="3.30.750.24">
    <property type="entry name" value="STAS domain"/>
    <property type="match status" value="1"/>
</dbReference>
<feature type="domain" description="STAS" evidence="1">
    <location>
        <begin position="4"/>
        <end position="118"/>
    </location>
</feature>